<comment type="caution">
    <text evidence="1">The sequence shown here is derived from an EMBL/GenBank/DDBJ whole genome shotgun (WGS) entry which is preliminary data.</text>
</comment>
<evidence type="ECO:0000313" key="1">
    <source>
        <dbReference type="EMBL" id="KAI3365699.1"/>
    </source>
</evidence>
<dbReference type="EMBL" id="CM041542">
    <property type="protein sequence ID" value="KAI3365699.1"/>
    <property type="molecule type" value="Genomic_DNA"/>
</dbReference>
<organism evidence="1 2">
    <name type="scientific">Scortum barcoo</name>
    <name type="common">barcoo grunter</name>
    <dbReference type="NCBI Taxonomy" id="214431"/>
    <lineage>
        <taxon>Eukaryota</taxon>
        <taxon>Metazoa</taxon>
        <taxon>Chordata</taxon>
        <taxon>Craniata</taxon>
        <taxon>Vertebrata</taxon>
        <taxon>Euteleostomi</taxon>
        <taxon>Actinopterygii</taxon>
        <taxon>Neopterygii</taxon>
        <taxon>Teleostei</taxon>
        <taxon>Neoteleostei</taxon>
        <taxon>Acanthomorphata</taxon>
        <taxon>Eupercaria</taxon>
        <taxon>Centrarchiformes</taxon>
        <taxon>Terapontoidei</taxon>
        <taxon>Terapontidae</taxon>
        <taxon>Scortum</taxon>
    </lineage>
</organism>
<sequence>MAARIAWVLLMCTVLTGPGSKAQDCGVAPLNKRIVGGENATAGTWPWQVSVHFEFVGSRVHICGGTLISDQWVLTAAHCIFSTVTSLWTLYLGRETQSGPNVNEVSRSVSKIIIHPDYNNTLYNNDIAVMKMSSPVNFTDYIRPVCLASNSSQFHNSTTCWATGWGRLGKDEPLVAFNSLQEVQIPVIGKNQCTCIYSLIPEVNITDGMICAGEDNKGICQGDSGGPLQCKQGSVWIQAGISSFGIPCALPGKPEVYARVSEFQDWITSQVAGANVRFMTFNSNGTDPDNNFDCRIMNSANATTPASTASATTANLAFVAILVVVFLQHTSAL</sequence>
<evidence type="ECO:0000313" key="2">
    <source>
        <dbReference type="Proteomes" id="UP000831701"/>
    </source>
</evidence>
<protein>
    <submittedName>
        <fullName evidence="1">Uncharacterized protein</fullName>
    </submittedName>
</protein>
<accession>A0ACB8WD78</accession>
<keyword evidence="2" id="KW-1185">Reference proteome</keyword>
<name>A0ACB8WD78_9TELE</name>
<proteinExistence type="predicted"/>
<reference evidence="1" key="1">
    <citation type="submission" date="2022-04" db="EMBL/GenBank/DDBJ databases">
        <title>Jade perch genome.</title>
        <authorList>
            <person name="Chao B."/>
        </authorList>
    </citation>
    <scope>NUCLEOTIDE SEQUENCE</scope>
    <source>
        <strain evidence="1">CB-2022</strain>
    </source>
</reference>
<gene>
    <name evidence="1" type="ORF">L3Q82_010764</name>
</gene>
<dbReference type="Proteomes" id="UP000831701">
    <property type="component" value="Chromosome 12"/>
</dbReference>